<dbReference type="RefSeq" id="WP_091498056.1">
    <property type="nucleotide sequence ID" value="NZ_FOMH01000015.1"/>
</dbReference>
<evidence type="ECO:0000313" key="3">
    <source>
        <dbReference type="Proteomes" id="UP000199672"/>
    </source>
</evidence>
<keyword evidence="3" id="KW-1185">Reference proteome</keyword>
<dbReference type="Proteomes" id="UP000199672">
    <property type="component" value="Unassembled WGS sequence"/>
</dbReference>
<dbReference type="AlphaFoldDB" id="A0A1I1WGN2"/>
<reference evidence="3" key="1">
    <citation type="submission" date="2016-10" db="EMBL/GenBank/DDBJ databases">
        <authorList>
            <person name="Varghese N."/>
            <person name="Submissions S."/>
        </authorList>
    </citation>
    <scope>NUCLEOTIDE SEQUENCE [LARGE SCALE GENOMIC DNA]</scope>
    <source>
        <strain evidence="3">CGMCC 1.10370</strain>
    </source>
</reference>
<feature type="coiled-coil region" evidence="1">
    <location>
        <begin position="63"/>
        <end position="90"/>
    </location>
</feature>
<evidence type="ECO:0000313" key="2">
    <source>
        <dbReference type="EMBL" id="SFD94326.1"/>
    </source>
</evidence>
<evidence type="ECO:0000256" key="1">
    <source>
        <dbReference type="SAM" id="Coils"/>
    </source>
</evidence>
<gene>
    <name evidence="2" type="ORF">SAMN05216297_11557</name>
</gene>
<accession>A0A1I1WGN2</accession>
<keyword evidence="1" id="KW-0175">Coiled coil</keyword>
<sequence>MSTDYNRIKVADLETNEPDKILMTNSSGELEFNEISNLKVDSYNGLDYTQEGKVLDARQGKVLKDSQDNLNNSLNQKEDSSNKVQDIETNKNSTSAFPSIKSIYEWSKGIFKTWLLGIENFSSTAYTLNIENINKRTVFSSNNPVLLTVPLDSEVSLSIGTKKELTQKGNGVVTISGAGINFITDIPLTMVYGETRILTKIDTNVWTVQGSVSKDLTTVKDTYYISSMYGNDLTAVVGSQEKMFSTLNGAITHYKNNSPLLSQNVMTDYTFKIMDGKTYNLTQSVMQSYTGNVNFAQFARVKIVSDYACVINISNPSISNLIIMSDNLGIIQNFSRLYFVMPIGSITVSGNNPVQISQVSGNSTRQSYQVLGIKVANFNMNQLVNTTYFSLDCSASDPNYKQGTGFSFCEIDNLNITSPGTLIGAVHPEIHVKIKNINSTAPHNVIYILGNGTFSFKKITATTNFDLVSDIRGIINHGDIDCSYTNQFKYLGSAYTYGGGKSFVNYKNKCLVKGNMSIAGFNSTNCMIYLTGNDVTYENNTALVSAINIGEALPVQIEINIRKLNLSGSLITPGARNRSGVRLINTYLELNGVITNGFTFQIDTNNFTTNPILLESYGKCYINYLGNNGTQIVTCDYIPPSLPAFVNVYGDLTIYNGIISTSSNIVINKKTINATNY</sequence>
<dbReference type="EMBL" id="FOMH01000015">
    <property type="protein sequence ID" value="SFD94326.1"/>
    <property type="molecule type" value="Genomic_DNA"/>
</dbReference>
<name>A0A1I1WGN2_9FLAO</name>
<dbReference type="STRING" id="739143.SAMN05216297_11557"/>
<protein>
    <submittedName>
        <fullName evidence="2">Uncharacterized protein</fullName>
    </submittedName>
</protein>
<organism evidence="2 3">
    <name type="scientific">Flavobacterium phragmitis</name>
    <dbReference type="NCBI Taxonomy" id="739143"/>
    <lineage>
        <taxon>Bacteria</taxon>
        <taxon>Pseudomonadati</taxon>
        <taxon>Bacteroidota</taxon>
        <taxon>Flavobacteriia</taxon>
        <taxon>Flavobacteriales</taxon>
        <taxon>Flavobacteriaceae</taxon>
        <taxon>Flavobacterium</taxon>
    </lineage>
</organism>
<dbReference type="OrthoDB" id="1377270at2"/>
<proteinExistence type="predicted"/>